<feature type="disulfide bond" evidence="12">
    <location>
        <begin position="591"/>
        <end position="612"/>
    </location>
</feature>
<dbReference type="InterPro" id="IPR003006">
    <property type="entry name" value="Ig/MHC_CS"/>
</dbReference>
<dbReference type="FunFam" id="3.10.100.10:FF:000002">
    <property type="entry name" value="Hyaluronan proteoglycan link protein 1"/>
    <property type="match status" value="2"/>
</dbReference>
<dbReference type="InterPro" id="IPR007110">
    <property type="entry name" value="Ig-like_dom"/>
</dbReference>
<evidence type="ECO:0000256" key="5">
    <source>
        <dbReference type="ARBA" id="ARBA00022723"/>
    </source>
</evidence>
<dbReference type="GO" id="GO:0072534">
    <property type="term" value="C:perineuronal net"/>
    <property type="evidence" value="ECO:0007669"/>
    <property type="project" value="TreeGrafter"/>
</dbReference>
<dbReference type="FunFam" id="3.10.100.10:FF:000011">
    <property type="entry name" value="Aggrecan core protein"/>
    <property type="match status" value="1"/>
</dbReference>
<dbReference type="GO" id="GO:0010001">
    <property type="term" value="P:glial cell differentiation"/>
    <property type="evidence" value="ECO:0007669"/>
    <property type="project" value="TreeGrafter"/>
</dbReference>
<organism evidence="17 18">
    <name type="scientific">Panthera tigris altaica</name>
    <name type="common">Siberian tiger</name>
    <dbReference type="NCBI Taxonomy" id="74533"/>
    <lineage>
        <taxon>Eukaryota</taxon>
        <taxon>Metazoa</taxon>
        <taxon>Chordata</taxon>
        <taxon>Craniata</taxon>
        <taxon>Vertebrata</taxon>
        <taxon>Euteleostomi</taxon>
        <taxon>Mammalia</taxon>
        <taxon>Eutheria</taxon>
        <taxon>Laurasiatheria</taxon>
        <taxon>Carnivora</taxon>
        <taxon>Feliformia</taxon>
        <taxon>Felidae</taxon>
        <taxon>Pantherinae</taxon>
        <taxon>Panthera</taxon>
    </lineage>
</organism>
<feature type="domain" description="Link" evidence="16">
    <location>
        <begin position="153"/>
        <end position="248"/>
    </location>
</feature>
<sequence length="692" mass="76222">MTTLLLVFVTLRVITAASAIEASDPDNSLSVSIPEPSPLRVLLGSSLTIPCYFIDPMHPVTTAPSTAPLSPRIKWSRISKEKEVVLLVATEGQVRVNGAYQDKVSLPNYPAIPSDATLEIQNLRSNDSGMYRCEVMHGIEDSEATLEVVVKGIVFHYRAISTRYTLDFDRAQRACLQNSAIIATPEQLQAAYEDGFHQCDAGWLADQTVRYPIHTPREGCYGDKDEFPGVRTYGIRDTNETYDVYCFAEDMEGEVFYATSPEKFTFQEAANECRRLGKEAMGVDQERILDQWIRGPSPSSQPQAEPLKPVFPPAPGEDFVDIPENFFGVGGEEDITIQTVTWPDVELPLPRNVTEGEARGNVILTVKPIFDVSPTIPEPEEPFTFVPEVGTTAFPEAENRTGEATRPWGVPEESTPGLAFTAFTSEDHVVQVTAVPGRPRLPGGVVFHYRPGSARYALTFEEAQQACLRTGAVIASPEQLQAAYEAGYEQCDAGWLQDQTVRYPIVSPRTPCVGDKDSSPGVRTYGVRPPSETYDVYCYVDRLEGTREVFFVTRPEQFTFEEALAFCESHNATLASTGQLYAAWSQGLDKCYAGWLSDGSLRYPIVTPRPSCGGDKPGVRTVYLYPNQTGLPDPLSRHHAFCFRGTCSSPLLQPPFCLGVTPLASPLHTFTPARYPHPSEQGGKSQSLLGRA</sequence>
<keyword evidence="5" id="KW-0479">Metal-binding</keyword>
<dbReference type="SUPFAM" id="SSF48726">
    <property type="entry name" value="Immunoglobulin"/>
    <property type="match status" value="1"/>
</dbReference>
<dbReference type="GO" id="GO:0007417">
    <property type="term" value="P:central nervous system development"/>
    <property type="evidence" value="ECO:0007669"/>
    <property type="project" value="TreeGrafter"/>
</dbReference>
<evidence type="ECO:0000256" key="2">
    <source>
        <dbReference type="ARBA" id="ARBA00006838"/>
    </source>
</evidence>
<dbReference type="Gene3D" id="2.60.40.10">
    <property type="entry name" value="Immunoglobulins"/>
    <property type="match status" value="1"/>
</dbReference>
<keyword evidence="11" id="KW-0393">Immunoglobulin domain</keyword>
<dbReference type="PROSITE" id="PS50835">
    <property type="entry name" value="IG_LIKE"/>
    <property type="match status" value="1"/>
</dbReference>
<dbReference type="InterPro" id="IPR000538">
    <property type="entry name" value="Link_dom"/>
</dbReference>
<dbReference type="Pfam" id="PF07686">
    <property type="entry name" value="V-set"/>
    <property type="match status" value="1"/>
</dbReference>
<dbReference type="GO" id="GO:0045202">
    <property type="term" value="C:synapse"/>
    <property type="evidence" value="ECO:0007669"/>
    <property type="project" value="TreeGrafter"/>
</dbReference>
<accession>A0A8C9KL61</accession>
<evidence type="ECO:0000313" key="17">
    <source>
        <dbReference type="Ensembl" id="ENSPTIP00000020983.1"/>
    </source>
</evidence>
<keyword evidence="9 12" id="KW-1015">Disulfide bond</keyword>
<evidence type="ECO:0000256" key="6">
    <source>
        <dbReference type="ARBA" id="ARBA00022729"/>
    </source>
</evidence>
<evidence type="ECO:0000256" key="14">
    <source>
        <dbReference type="SAM" id="SignalP"/>
    </source>
</evidence>
<dbReference type="PANTHER" id="PTHR22804:SF42">
    <property type="entry name" value="AGGRECAN CORE PROTEIN"/>
    <property type="match status" value="1"/>
</dbReference>
<feature type="region of interest" description="Disordered" evidence="13">
    <location>
        <begin position="671"/>
        <end position="692"/>
    </location>
</feature>
<dbReference type="InterPro" id="IPR050691">
    <property type="entry name" value="Hyaluronan_bind_Proteoglycan"/>
</dbReference>
<dbReference type="GO" id="GO:0005615">
    <property type="term" value="C:extracellular space"/>
    <property type="evidence" value="ECO:0007669"/>
    <property type="project" value="TreeGrafter"/>
</dbReference>
<dbReference type="GO" id="GO:0001501">
    <property type="term" value="P:skeletal system development"/>
    <property type="evidence" value="ECO:0007669"/>
    <property type="project" value="TreeGrafter"/>
</dbReference>
<dbReference type="SUPFAM" id="SSF56436">
    <property type="entry name" value="C-type lectin-like"/>
    <property type="match status" value="3"/>
</dbReference>
<dbReference type="PANTHER" id="PTHR22804">
    <property type="entry name" value="AGGRECAN/VERSICAN PROTEOGLYCAN"/>
    <property type="match status" value="1"/>
</dbReference>
<dbReference type="SMART" id="SM00406">
    <property type="entry name" value="IGv"/>
    <property type="match status" value="1"/>
</dbReference>
<dbReference type="Proteomes" id="UP000675900">
    <property type="component" value="Unassembled WGS sequence"/>
</dbReference>
<feature type="compositionally biased region" description="Polar residues" evidence="13">
    <location>
        <begin position="682"/>
        <end position="692"/>
    </location>
</feature>
<evidence type="ECO:0000256" key="13">
    <source>
        <dbReference type="SAM" id="MobiDB-lite"/>
    </source>
</evidence>
<evidence type="ECO:0000256" key="1">
    <source>
        <dbReference type="ARBA" id="ARBA00004498"/>
    </source>
</evidence>
<feature type="disulfide bond" evidence="12">
    <location>
        <begin position="491"/>
        <end position="512"/>
    </location>
</feature>
<feature type="domain" description="Link" evidence="16">
    <location>
        <begin position="445"/>
        <end position="540"/>
    </location>
</feature>
<dbReference type="GO" id="GO:0005540">
    <property type="term" value="F:hyaluronic acid binding"/>
    <property type="evidence" value="ECO:0007669"/>
    <property type="project" value="InterPro"/>
</dbReference>
<dbReference type="FunFam" id="2.60.40.10:FF:000451">
    <property type="entry name" value="aggrecan core protein"/>
    <property type="match status" value="1"/>
</dbReference>
<dbReference type="PROSITE" id="PS01241">
    <property type="entry name" value="LINK_1"/>
    <property type="match status" value="3"/>
</dbReference>
<dbReference type="PROSITE" id="PS50963">
    <property type="entry name" value="LINK_2"/>
    <property type="match status" value="3"/>
</dbReference>
<dbReference type="CDD" id="cd05900">
    <property type="entry name" value="Ig_Aggrecan"/>
    <property type="match status" value="1"/>
</dbReference>
<evidence type="ECO:0000256" key="9">
    <source>
        <dbReference type="ARBA" id="ARBA00023157"/>
    </source>
</evidence>
<dbReference type="CDD" id="cd03517">
    <property type="entry name" value="Link_domain_CSPGs_modules_1_3"/>
    <property type="match status" value="2"/>
</dbReference>
<evidence type="ECO:0000256" key="11">
    <source>
        <dbReference type="ARBA" id="ARBA00023319"/>
    </source>
</evidence>
<feature type="chain" id="PRO_5034306071" description="Aggrecan" evidence="14">
    <location>
        <begin position="20"/>
        <end position="692"/>
    </location>
</feature>
<keyword evidence="7" id="KW-0677">Repeat</keyword>
<name>A0A8C9KL61_PANTA</name>
<dbReference type="AlphaFoldDB" id="A0A8C9KL61"/>
<dbReference type="CDD" id="cd03520">
    <property type="entry name" value="Link_domain_CSPGs_modules_2_4"/>
    <property type="match status" value="1"/>
</dbReference>
<comment type="similarity">
    <text evidence="2">Belongs to the aggrecan/versican proteoglycan family.</text>
</comment>
<dbReference type="PRINTS" id="PR01265">
    <property type="entry name" value="LINKMODULE"/>
</dbReference>
<protein>
    <recommendedName>
        <fullName evidence="19">Aggrecan</fullName>
    </recommendedName>
</protein>
<feature type="disulfide bond" evidence="12">
    <location>
        <begin position="199"/>
        <end position="220"/>
    </location>
</feature>
<evidence type="ECO:0000256" key="10">
    <source>
        <dbReference type="ARBA" id="ARBA00023180"/>
    </source>
</evidence>
<evidence type="ECO:0000259" key="16">
    <source>
        <dbReference type="PROSITE" id="PS50963"/>
    </source>
</evidence>
<keyword evidence="3" id="KW-0964">Secreted</keyword>
<reference evidence="17" key="2">
    <citation type="submission" date="2025-09" db="UniProtKB">
        <authorList>
            <consortium name="Ensembl"/>
        </authorList>
    </citation>
    <scope>IDENTIFICATION</scope>
</reference>
<dbReference type="InterPro" id="IPR013106">
    <property type="entry name" value="Ig_V-set"/>
</dbReference>
<evidence type="ECO:0000256" key="7">
    <source>
        <dbReference type="ARBA" id="ARBA00022737"/>
    </source>
</evidence>
<feature type="domain" description="Ig-like" evidence="15">
    <location>
        <begin position="25"/>
        <end position="147"/>
    </location>
</feature>
<dbReference type="PROSITE" id="PS00290">
    <property type="entry name" value="IG_MHC"/>
    <property type="match status" value="1"/>
</dbReference>
<dbReference type="GO" id="GO:0046872">
    <property type="term" value="F:metal ion binding"/>
    <property type="evidence" value="ECO:0007669"/>
    <property type="project" value="UniProtKB-KW"/>
</dbReference>
<keyword evidence="10" id="KW-0325">Glycoprotein</keyword>
<dbReference type="Pfam" id="PF00193">
    <property type="entry name" value="Xlink"/>
    <property type="match status" value="3"/>
</dbReference>
<keyword evidence="8" id="KW-0654">Proteoglycan</keyword>
<feature type="domain" description="Link" evidence="16">
    <location>
        <begin position="548"/>
        <end position="644"/>
    </location>
</feature>
<evidence type="ECO:0000256" key="12">
    <source>
        <dbReference type="PROSITE-ProRule" id="PRU00323"/>
    </source>
</evidence>
<dbReference type="GeneTree" id="ENSGT00940000155971"/>
<dbReference type="Ensembl" id="ENSPTIT00000025345.1">
    <property type="protein sequence ID" value="ENSPTIP00000020983.1"/>
    <property type="gene ID" value="ENSPTIG00000018270.1"/>
</dbReference>
<keyword evidence="4" id="KW-0272">Extracellular matrix</keyword>
<proteinExistence type="inferred from homology"/>
<reference evidence="17" key="1">
    <citation type="submission" date="2025-08" db="UniProtKB">
        <authorList>
            <consortium name="Ensembl"/>
        </authorList>
    </citation>
    <scope>IDENTIFICATION</scope>
</reference>
<comment type="subcellular location">
    <subcellularLocation>
        <location evidence="1">Secreted</location>
        <location evidence="1">Extracellular space</location>
        <location evidence="1">Extracellular matrix</location>
    </subcellularLocation>
</comment>
<dbReference type="SMART" id="SM00445">
    <property type="entry name" value="LINK"/>
    <property type="match status" value="3"/>
</dbReference>
<dbReference type="InterPro" id="IPR036179">
    <property type="entry name" value="Ig-like_dom_sf"/>
</dbReference>
<comment type="caution">
    <text evidence="12">Lacks conserved residue(s) required for the propagation of feature annotation.</text>
</comment>
<dbReference type="GO" id="GO:0007155">
    <property type="term" value="P:cell adhesion"/>
    <property type="evidence" value="ECO:0007669"/>
    <property type="project" value="InterPro"/>
</dbReference>
<dbReference type="InterPro" id="IPR013783">
    <property type="entry name" value="Ig-like_fold"/>
</dbReference>
<dbReference type="InterPro" id="IPR016186">
    <property type="entry name" value="C-type_lectin-like/link_sf"/>
</dbReference>
<evidence type="ECO:0000313" key="18">
    <source>
        <dbReference type="Proteomes" id="UP000675900"/>
    </source>
</evidence>
<dbReference type="InterPro" id="IPR016187">
    <property type="entry name" value="CTDL_fold"/>
</dbReference>
<feature type="signal peptide" evidence="14">
    <location>
        <begin position="1"/>
        <end position="19"/>
    </location>
</feature>
<evidence type="ECO:0000256" key="8">
    <source>
        <dbReference type="ARBA" id="ARBA00022974"/>
    </source>
</evidence>
<evidence type="ECO:0008006" key="19">
    <source>
        <dbReference type="Google" id="ProtNLM"/>
    </source>
</evidence>
<evidence type="ECO:0000256" key="3">
    <source>
        <dbReference type="ARBA" id="ARBA00022525"/>
    </source>
</evidence>
<keyword evidence="18" id="KW-1185">Reference proteome</keyword>
<dbReference type="InterPro" id="IPR003599">
    <property type="entry name" value="Ig_sub"/>
</dbReference>
<evidence type="ECO:0000256" key="4">
    <source>
        <dbReference type="ARBA" id="ARBA00022530"/>
    </source>
</evidence>
<dbReference type="SMART" id="SM00409">
    <property type="entry name" value="IG"/>
    <property type="match status" value="1"/>
</dbReference>
<keyword evidence="6 14" id="KW-0732">Signal</keyword>
<dbReference type="Gene3D" id="3.10.100.10">
    <property type="entry name" value="Mannose-Binding Protein A, subunit A"/>
    <property type="match status" value="3"/>
</dbReference>
<dbReference type="GO" id="GO:0002052">
    <property type="term" value="P:positive regulation of neuroblast proliferation"/>
    <property type="evidence" value="ECO:0007669"/>
    <property type="project" value="TreeGrafter"/>
</dbReference>
<evidence type="ECO:0000259" key="15">
    <source>
        <dbReference type="PROSITE" id="PS50835"/>
    </source>
</evidence>